<dbReference type="Gene3D" id="2.60.120.260">
    <property type="entry name" value="Galactose-binding domain-like"/>
    <property type="match status" value="1"/>
</dbReference>
<gene>
    <name evidence="6" type="ORF">FF38_04078</name>
</gene>
<dbReference type="STRING" id="7375.A0A0L0BRM8"/>
<keyword evidence="3" id="KW-1133">Transmembrane helix</keyword>
<feature type="domain" description="SUN" evidence="5">
    <location>
        <begin position="86"/>
        <end position="239"/>
    </location>
</feature>
<proteinExistence type="predicted"/>
<dbReference type="GO" id="GO:0034993">
    <property type="term" value="C:meiotic nuclear membrane microtubule tethering complex"/>
    <property type="evidence" value="ECO:0007669"/>
    <property type="project" value="TreeGrafter"/>
</dbReference>
<evidence type="ECO:0000256" key="4">
    <source>
        <dbReference type="ARBA" id="ARBA00023136"/>
    </source>
</evidence>
<dbReference type="OMA" id="RNNLGIM"/>
<dbReference type="EMBL" id="JRES01001455">
    <property type="protein sequence ID" value="KNC22730.1"/>
    <property type="molecule type" value="Genomic_DNA"/>
</dbReference>
<dbReference type="InterPro" id="IPR012919">
    <property type="entry name" value="SUN_dom"/>
</dbReference>
<accession>A0A0L0BRM8</accession>
<organism evidence="6 7">
    <name type="scientific">Lucilia cuprina</name>
    <name type="common">Green bottle fly</name>
    <name type="synonym">Australian sheep blowfly</name>
    <dbReference type="NCBI Taxonomy" id="7375"/>
    <lineage>
        <taxon>Eukaryota</taxon>
        <taxon>Metazoa</taxon>
        <taxon>Ecdysozoa</taxon>
        <taxon>Arthropoda</taxon>
        <taxon>Hexapoda</taxon>
        <taxon>Insecta</taxon>
        <taxon>Pterygota</taxon>
        <taxon>Neoptera</taxon>
        <taxon>Endopterygota</taxon>
        <taxon>Diptera</taxon>
        <taxon>Brachycera</taxon>
        <taxon>Muscomorpha</taxon>
        <taxon>Oestroidea</taxon>
        <taxon>Calliphoridae</taxon>
        <taxon>Luciliinae</taxon>
        <taxon>Lucilia</taxon>
    </lineage>
</organism>
<dbReference type="PANTHER" id="PTHR12911:SF8">
    <property type="entry name" value="KLAROID PROTEIN-RELATED"/>
    <property type="match status" value="1"/>
</dbReference>
<keyword evidence="7" id="KW-1185">Reference proteome</keyword>
<evidence type="ECO:0000259" key="5">
    <source>
        <dbReference type="PROSITE" id="PS51469"/>
    </source>
</evidence>
<dbReference type="AlphaFoldDB" id="A0A0L0BRM8"/>
<keyword evidence="4" id="KW-0472">Membrane</keyword>
<dbReference type="GO" id="GO:0043495">
    <property type="term" value="F:protein-membrane adaptor activity"/>
    <property type="evidence" value="ECO:0007669"/>
    <property type="project" value="TreeGrafter"/>
</dbReference>
<name>A0A0L0BRM8_LUCCU</name>
<dbReference type="OrthoDB" id="342281at2759"/>
<evidence type="ECO:0000256" key="1">
    <source>
        <dbReference type="ARBA" id="ARBA00004370"/>
    </source>
</evidence>
<evidence type="ECO:0000313" key="6">
    <source>
        <dbReference type="EMBL" id="KNC22730.1"/>
    </source>
</evidence>
<comment type="caution">
    <text evidence="6">The sequence shown here is derived from an EMBL/GenBank/DDBJ whole genome shotgun (WGS) entry which is preliminary data.</text>
</comment>
<evidence type="ECO:0000256" key="2">
    <source>
        <dbReference type="ARBA" id="ARBA00022692"/>
    </source>
</evidence>
<dbReference type="PANTHER" id="PTHR12911">
    <property type="entry name" value="SAD1/UNC-84-LIKE PROTEIN-RELATED"/>
    <property type="match status" value="1"/>
</dbReference>
<evidence type="ECO:0000313" key="7">
    <source>
        <dbReference type="Proteomes" id="UP000037069"/>
    </source>
</evidence>
<dbReference type="PROSITE" id="PS51469">
    <property type="entry name" value="SUN"/>
    <property type="match status" value="1"/>
</dbReference>
<dbReference type="Proteomes" id="UP000037069">
    <property type="component" value="Unassembled WGS sequence"/>
</dbReference>
<dbReference type="Pfam" id="PF07738">
    <property type="entry name" value="Sad1_UNC"/>
    <property type="match status" value="1"/>
</dbReference>
<comment type="subcellular location">
    <subcellularLocation>
        <location evidence="1">Membrane</location>
    </subcellularLocation>
</comment>
<sequence>MKKLERLREEVDDIAHLILETPYNGKTDSKYLTDLIDNFIKKRLAGIWDDLYSLKKQIKSRDCTASLTANSKNQQKMEVAQMDDRVNYAAHELGARILNVKAEPICSGNILKTWLGMEFNTNPPINMLLSTMEPGSCFGFRSNKAQVTLKLAREILIDQFLIQHITKKQSPSEDISSAPKDFQVFGLENNADDFHLGSFKFDNSKAAQYFDIRTNKRFQNLRIQFDSNQGNPNYTCVYR</sequence>
<reference evidence="6 7" key="1">
    <citation type="journal article" date="2015" name="Nat. Commun.">
        <title>Lucilia cuprina genome unlocks parasitic fly biology to underpin future interventions.</title>
        <authorList>
            <person name="Anstead C.A."/>
            <person name="Korhonen P.K."/>
            <person name="Young N.D."/>
            <person name="Hall R.S."/>
            <person name="Jex A.R."/>
            <person name="Murali S.C."/>
            <person name="Hughes D.S."/>
            <person name="Lee S.F."/>
            <person name="Perry T."/>
            <person name="Stroehlein A.J."/>
            <person name="Ansell B.R."/>
            <person name="Breugelmans B."/>
            <person name="Hofmann A."/>
            <person name="Qu J."/>
            <person name="Dugan S."/>
            <person name="Lee S.L."/>
            <person name="Chao H."/>
            <person name="Dinh H."/>
            <person name="Han Y."/>
            <person name="Doddapaneni H.V."/>
            <person name="Worley K.C."/>
            <person name="Muzny D.M."/>
            <person name="Ioannidis P."/>
            <person name="Waterhouse R.M."/>
            <person name="Zdobnov E.M."/>
            <person name="James P.J."/>
            <person name="Bagnall N.H."/>
            <person name="Kotze A.C."/>
            <person name="Gibbs R.A."/>
            <person name="Richards S."/>
            <person name="Batterham P."/>
            <person name="Gasser R.B."/>
        </authorList>
    </citation>
    <scope>NUCLEOTIDE SEQUENCE [LARGE SCALE GENOMIC DNA]</scope>
    <source>
        <strain evidence="6 7">LS</strain>
        <tissue evidence="6">Full body</tissue>
    </source>
</reference>
<keyword evidence="2" id="KW-0812">Transmembrane</keyword>
<evidence type="ECO:0000256" key="3">
    <source>
        <dbReference type="ARBA" id="ARBA00022989"/>
    </source>
</evidence>
<protein>
    <recommendedName>
        <fullName evidence="5">SUN domain-containing protein</fullName>
    </recommendedName>
</protein>
<dbReference type="InterPro" id="IPR045119">
    <property type="entry name" value="SUN1-5"/>
</dbReference>